<evidence type="ECO:0000256" key="1">
    <source>
        <dbReference type="SAM" id="MobiDB-lite"/>
    </source>
</evidence>
<dbReference type="PANTHER" id="PTHR34278">
    <property type="entry name" value="PROTEIN THI031, PUTATIVE-RELATED"/>
    <property type="match status" value="1"/>
</dbReference>
<dbReference type="Proteomes" id="UP000824469">
    <property type="component" value="Unassembled WGS sequence"/>
</dbReference>
<dbReference type="EMBL" id="JAHRHJ020000005">
    <property type="protein sequence ID" value="KAH9314120.1"/>
    <property type="molecule type" value="Genomic_DNA"/>
</dbReference>
<proteinExistence type="predicted"/>
<comment type="caution">
    <text evidence="2">The sequence shown here is derived from an EMBL/GenBank/DDBJ whole genome shotgun (WGS) entry which is preliminary data.</text>
</comment>
<sequence length="200" mass="23043">MRHEGRLHRKVRSCMRIKDISDADHGHGDGKGDAHGPFKCLPLKVGSSKPTNHSKFTGKCRRARCKFCHLDPPCKLRRKIKGCRKHTSSDLLSSLRLCLWRVADHQFTGLKFAGLSALYFINFFNRDDDDDSDCDEDSMVTTNEEEEEESIQVPVKRQVEEKEDEMREFSSCESESWTIGLSNGEWEEWRFVDSEDSPCP</sequence>
<name>A0AA38LA74_TAXCH</name>
<organism evidence="2 3">
    <name type="scientific">Taxus chinensis</name>
    <name type="common">Chinese yew</name>
    <name type="synonym">Taxus wallichiana var. chinensis</name>
    <dbReference type="NCBI Taxonomy" id="29808"/>
    <lineage>
        <taxon>Eukaryota</taxon>
        <taxon>Viridiplantae</taxon>
        <taxon>Streptophyta</taxon>
        <taxon>Embryophyta</taxon>
        <taxon>Tracheophyta</taxon>
        <taxon>Spermatophyta</taxon>
        <taxon>Pinopsida</taxon>
        <taxon>Pinidae</taxon>
        <taxon>Conifers II</taxon>
        <taxon>Cupressales</taxon>
        <taxon>Taxaceae</taxon>
        <taxon>Taxus</taxon>
    </lineage>
</organism>
<dbReference type="AlphaFoldDB" id="A0AA38LA74"/>
<evidence type="ECO:0000313" key="2">
    <source>
        <dbReference type="EMBL" id="KAH9314120.1"/>
    </source>
</evidence>
<keyword evidence="3" id="KW-1185">Reference proteome</keyword>
<feature type="compositionally biased region" description="Acidic residues" evidence="1">
    <location>
        <begin position="131"/>
        <end position="150"/>
    </location>
</feature>
<accession>A0AA38LA74</accession>
<gene>
    <name evidence="2" type="ORF">KI387_022747</name>
</gene>
<reference evidence="2 3" key="1">
    <citation type="journal article" date="2021" name="Nat. Plants">
        <title>The Taxus genome provides insights into paclitaxel biosynthesis.</title>
        <authorList>
            <person name="Xiong X."/>
            <person name="Gou J."/>
            <person name="Liao Q."/>
            <person name="Li Y."/>
            <person name="Zhou Q."/>
            <person name="Bi G."/>
            <person name="Li C."/>
            <person name="Du R."/>
            <person name="Wang X."/>
            <person name="Sun T."/>
            <person name="Guo L."/>
            <person name="Liang H."/>
            <person name="Lu P."/>
            <person name="Wu Y."/>
            <person name="Zhang Z."/>
            <person name="Ro D.K."/>
            <person name="Shang Y."/>
            <person name="Huang S."/>
            <person name="Yan J."/>
        </authorList>
    </citation>
    <scope>NUCLEOTIDE SEQUENCE [LARGE SCALE GENOMIC DNA]</scope>
    <source>
        <strain evidence="2">Ta-2019</strain>
    </source>
</reference>
<dbReference type="OMA" id="ESESWTI"/>
<protein>
    <submittedName>
        <fullName evidence="2">Uncharacterized protein</fullName>
    </submittedName>
</protein>
<evidence type="ECO:0000313" key="3">
    <source>
        <dbReference type="Proteomes" id="UP000824469"/>
    </source>
</evidence>
<dbReference type="PANTHER" id="PTHR34278:SF1">
    <property type="entry name" value="PROTEIN THI031, PUTATIVE-RELATED"/>
    <property type="match status" value="1"/>
</dbReference>
<feature type="region of interest" description="Disordered" evidence="1">
    <location>
        <begin position="131"/>
        <end position="154"/>
    </location>
</feature>